<feature type="compositionally biased region" description="Basic and acidic residues" evidence="2">
    <location>
        <begin position="617"/>
        <end position="628"/>
    </location>
</feature>
<feature type="region of interest" description="Disordered" evidence="2">
    <location>
        <begin position="425"/>
        <end position="444"/>
    </location>
</feature>
<feature type="compositionally biased region" description="Polar residues" evidence="2">
    <location>
        <begin position="825"/>
        <end position="847"/>
    </location>
</feature>
<keyword evidence="4" id="KW-1185">Reference proteome</keyword>
<sequence length="1106" mass="125812">MIITESFIKIHDMPWPAVFGIKEKSYEEAIAEQRRRLEEEQEKHRKDRKAEKDKKKKKPPKEKPVKEKPPSPVPSPIPVIEPEISMKEHKMVNLEIDPEIIEPLMSEKHTKPSKKKPSKPILHNKDEKPLVSKETQEVIHHIPHPKDDVELKHEHDKKVKRPDRQKADSPRESKREKKVVEEEIFVERMSKQMAAPPVESVPKKSKNAVNSALEDASSLMTSVRSAQLNDQDTQTLIEILLNKQGGGSSMISTEWNKKVQKGDPVALLRKQLEEKERSLQEEQQLAMANNNKCKELKADMVKEKARYTALETQYQEKIAAQTQEIQALHTKMRSSHDHNLIESSKLQAHIQQLESQIGGGGRLKEENQVLKETIERMKAEAIPVAEFNSLRQKVSIMENELSNNVTKLSSAEKAKKTLEQKCNKMEEDMKKSKSSESQAEGVWSKRLDEVNAQLRKTEADKAGLTEKLKAAEKDCATVKTRLQELEKTLSTTDSKDMEEKLKNVEKSKTQAENSLKSAEQKLSETEQQKKTLQTEIEKLKQENNTLNTEVKTLKERPLGGGQDTKPNGDIHDETSETKITVTQHEKLISEKESQIQKLMADMESKKNEVSSLQEQMETQKKKNNELREKNWKAMDALEKAEKSASDKIQSATKDLKVQTQSAVIESEKNDQAILKRLFPEVKVNEKLGHKDWMSSFEKETAVYLTSLSNKATDSATDSAKVKEVEDENKSLQTQLQDVQARLSSESAKLKDLEVKNQKLEMQLSDSKNVISNKLADTEARVKDLESSNEKLQSQLEKQKSIEESNRQLQSELTQAVTYKQTVEELQSQLTTQKAESEKQNTGSSSQVAELEDENQKLKSQNQEYLSVLKVTETKLQQLENSVEGEERKWQSKAESLQIDLRQAKEELESLREQLKRLQGSEEALAELDFAYRCLEKSLTQITDEMQEKVQNLEEQLKKSEDKCSGLQSQVNEAEERISSLQITINKSADTDNDDLLKQIAELKASLEKEQKKSKELATQTVKLNGIIKTGHDALIQEQDLVKKLQQQLEAGKEGSGTTNASKEVKELKSKLAEKEKLLDREITSNKQLSQRLTSSQSSLNEAGTSV</sequence>
<accession>A0AA88Y4W1</accession>
<feature type="region of interest" description="Disordered" evidence="2">
    <location>
        <begin position="487"/>
        <end position="588"/>
    </location>
</feature>
<gene>
    <name evidence="3" type="ORF">FSP39_004613</name>
</gene>
<dbReference type="EMBL" id="VSWD01000009">
    <property type="protein sequence ID" value="KAK3092583.1"/>
    <property type="molecule type" value="Genomic_DNA"/>
</dbReference>
<feature type="coiled-coil region" evidence="1">
    <location>
        <begin position="265"/>
        <end position="313"/>
    </location>
</feature>
<proteinExistence type="predicted"/>
<dbReference type="InterPro" id="IPR040248">
    <property type="entry name" value="RRBP1"/>
</dbReference>
<feature type="compositionally biased region" description="Basic and acidic residues" evidence="2">
    <location>
        <begin position="425"/>
        <end position="434"/>
    </location>
</feature>
<evidence type="ECO:0000256" key="2">
    <source>
        <dbReference type="SAM" id="MobiDB-lite"/>
    </source>
</evidence>
<evidence type="ECO:0000256" key="1">
    <source>
        <dbReference type="SAM" id="Coils"/>
    </source>
</evidence>
<feature type="compositionally biased region" description="Basic and acidic residues" evidence="2">
    <location>
        <begin position="566"/>
        <end position="576"/>
    </location>
</feature>
<feature type="compositionally biased region" description="Basic and acidic residues" evidence="2">
    <location>
        <begin position="32"/>
        <end position="53"/>
    </location>
</feature>
<evidence type="ECO:0000313" key="4">
    <source>
        <dbReference type="Proteomes" id="UP001186944"/>
    </source>
</evidence>
<dbReference type="Gene3D" id="1.10.287.1490">
    <property type="match status" value="1"/>
</dbReference>
<feature type="compositionally biased region" description="Pro residues" evidence="2">
    <location>
        <begin position="70"/>
        <end position="79"/>
    </location>
</feature>
<feature type="region of interest" description="Disordered" evidence="2">
    <location>
        <begin position="780"/>
        <end position="810"/>
    </location>
</feature>
<feature type="compositionally biased region" description="Basic and acidic residues" evidence="2">
    <location>
        <begin position="719"/>
        <end position="729"/>
    </location>
</feature>
<feature type="compositionally biased region" description="Basic and acidic residues" evidence="2">
    <location>
        <begin position="796"/>
        <end position="805"/>
    </location>
</feature>
<feature type="region of interest" description="Disordered" evidence="2">
    <location>
        <begin position="1075"/>
        <end position="1106"/>
    </location>
</feature>
<feature type="compositionally biased region" description="Basic and acidic residues" evidence="2">
    <location>
        <begin position="123"/>
        <end position="179"/>
    </location>
</feature>
<reference evidence="3" key="1">
    <citation type="submission" date="2019-08" db="EMBL/GenBank/DDBJ databases">
        <title>The improved chromosome-level genome for the pearl oyster Pinctada fucata martensii using PacBio sequencing and Hi-C.</title>
        <authorList>
            <person name="Zheng Z."/>
        </authorList>
    </citation>
    <scope>NUCLEOTIDE SEQUENCE</scope>
    <source>
        <strain evidence="3">ZZ-2019</strain>
        <tissue evidence="3">Adductor muscle</tissue>
    </source>
</reference>
<dbReference type="Proteomes" id="UP001186944">
    <property type="component" value="Unassembled WGS sequence"/>
</dbReference>
<protein>
    <submittedName>
        <fullName evidence="3">Uncharacterized protein</fullName>
    </submittedName>
</protein>
<feature type="region of interest" description="Disordered" evidence="2">
    <location>
        <begin position="708"/>
        <end position="737"/>
    </location>
</feature>
<organism evidence="3 4">
    <name type="scientific">Pinctada imbricata</name>
    <name type="common">Atlantic pearl-oyster</name>
    <name type="synonym">Pinctada martensii</name>
    <dbReference type="NCBI Taxonomy" id="66713"/>
    <lineage>
        <taxon>Eukaryota</taxon>
        <taxon>Metazoa</taxon>
        <taxon>Spiralia</taxon>
        <taxon>Lophotrochozoa</taxon>
        <taxon>Mollusca</taxon>
        <taxon>Bivalvia</taxon>
        <taxon>Autobranchia</taxon>
        <taxon>Pteriomorphia</taxon>
        <taxon>Pterioida</taxon>
        <taxon>Pterioidea</taxon>
        <taxon>Pteriidae</taxon>
        <taxon>Pinctada</taxon>
    </lineage>
</organism>
<dbReference type="PANTHER" id="PTHR18939:SF4">
    <property type="entry name" value="RIBOSOME-BINDING PROTEIN 1"/>
    <property type="match status" value="1"/>
</dbReference>
<dbReference type="GO" id="GO:0005789">
    <property type="term" value="C:endoplasmic reticulum membrane"/>
    <property type="evidence" value="ECO:0007669"/>
    <property type="project" value="TreeGrafter"/>
</dbReference>
<comment type="caution">
    <text evidence="3">The sequence shown here is derived from an EMBL/GenBank/DDBJ whole genome shotgun (WGS) entry which is preliminary data.</text>
</comment>
<feature type="compositionally biased region" description="Low complexity" evidence="2">
    <location>
        <begin position="1087"/>
        <end position="1099"/>
    </location>
</feature>
<feature type="compositionally biased region" description="Basic and acidic residues" evidence="2">
    <location>
        <begin position="487"/>
        <end position="509"/>
    </location>
</feature>
<dbReference type="Gene3D" id="1.20.5.340">
    <property type="match status" value="1"/>
</dbReference>
<feature type="compositionally biased region" description="Polar residues" evidence="2">
    <location>
        <begin position="708"/>
        <end position="717"/>
    </location>
</feature>
<evidence type="ECO:0000313" key="3">
    <source>
        <dbReference type="EMBL" id="KAK3092583.1"/>
    </source>
</evidence>
<feature type="region of interest" description="Disordered" evidence="2">
    <location>
        <begin position="825"/>
        <end position="856"/>
    </location>
</feature>
<dbReference type="AlphaFoldDB" id="A0AA88Y4W1"/>
<keyword evidence="1" id="KW-0175">Coiled coil</keyword>
<feature type="compositionally biased region" description="Basic and acidic residues" evidence="2">
    <location>
        <begin position="518"/>
        <end position="529"/>
    </location>
</feature>
<feature type="region of interest" description="Disordered" evidence="2">
    <location>
        <begin position="32"/>
        <end position="179"/>
    </location>
</feature>
<dbReference type="SUPFAM" id="SSF57997">
    <property type="entry name" value="Tropomyosin"/>
    <property type="match status" value="1"/>
</dbReference>
<feature type="region of interest" description="Disordered" evidence="2">
    <location>
        <begin position="602"/>
        <end position="628"/>
    </location>
</feature>
<name>A0AA88Y4W1_PINIB</name>
<dbReference type="PANTHER" id="PTHR18939">
    <property type="entry name" value="RIBOSOME BINDING PROTEIN-1"/>
    <property type="match status" value="1"/>
</dbReference>